<protein>
    <submittedName>
        <fullName evidence="2">YdcF family protein</fullName>
    </submittedName>
</protein>
<proteinExistence type="predicted"/>
<evidence type="ECO:0000259" key="1">
    <source>
        <dbReference type="Pfam" id="PF02698"/>
    </source>
</evidence>
<name>A0A437LZY6_9SPHN</name>
<reference evidence="2 3" key="1">
    <citation type="submission" date="2019-01" db="EMBL/GenBank/DDBJ databases">
        <authorList>
            <person name="Chen W.-M."/>
        </authorList>
    </citation>
    <scope>NUCLEOTIDE SEQUENCE [LARGE SCALE GENOMIC DNA]</scope>
    <source>
        <strain evidence="2 3">CCP-7</strain>
    </source>
</reference>
<evidence type="ECO:0000313" key="2">
    <source>
        <dbReference type="EMBL" id="RVT90893.1"/>
    </source>
</evidence>
<dbReference type="Proteomes" id="UP000282971">
    <property type="component" value="Unassembled WGS sequence"/>
</dbReference>
<dbReference type="Pfam" id="PF02698">
    <property type="entry name" value="DUF218"/>
    <property type="match status" value="1"/>
</dbReference>
<dbReference type="RefSeq" id="WP_127744908.1">
    <property type="nucleotide sequence ID" value="NZ_SACN01000002.1"/>
</dbReference>
<organism evidence="2 3">
    <name type="scientific">Sphingomonas crocodyli</name>
    <dbReference type="NCBI Taxonomy" id="1979270"/>
    <lineage>
        <taxon>Bacteria</taxon>
        <taxon>Pseudomonadati</taxon>
        <taxon>Pseudomonadota</taxon>
        <taxon>Alphaproteobacteria</taxon>
        <taxon>Sphingomonadales</taxon>
        <taxon>Sphingomonadaceae</taxon>
        <taxon>Sphingomonas</taxon>
    </lineage>
</organism>
<gene>
    <name evidence="2" type="ORF">EOD43_15230</name>
</gene>
<dbReference type="OrthoDB" id="9812311at2"/>
<sequence length="176" mass="19499">MIMRIIGLGAVLWMAGFLIFALFLPQPAPDDAVTDGIVVMTGASGRIERGIELIEAKRAKRLLVSGVDRRVKPHEFAKQFKAPVRLMDCCIDLGQESVDTRSNATEAADWVKANRYKSIRLITSDWHMSRGRFDLSDATDGVTILSDAVPSEPGLVLLVREYDKYLLRRVAALIGI</sequence>
<accession>A0A437LZY6</accession>
<evidence type="ECO:0000313" key="3">
    <source>
        <dbReference type="Proteomes" id="UP000282971"/>
    </source>
</evidence>
<dbReference type="EMBL" id="SACN01000002">
    <property type="protein sequence ID" value="RVT90893.1"/>
    <property type="molecule type" value="Genomic_DNA"/>
</dbReference>
<comment type="caution">
    <text evidence="2">The sequence shown here is derived from an EMBL/GenBank/DDBJ whole genome shotgun (WGS) entry which is preliminary data.</text>
</comment>
<dbReference type="InterPro" id="IPR003848">
    <property type="entry name" value="DUF218"/>
</dbReference>
<feature type="domain" description="DUF218" evidence="1">
    <location>
        <begin position="35"/>
        <end position="138"/>
    </location>
</feature>
<keyword evidence="3" id="KW-1185">Reference proteome</keyword>
<dbReference type="AlphaFoldDB" id="A0A437LZY6"/>
<dbReference type="CDD" id="cd06259">
    <property type="entry name" value="YdcF-like"/>
    <property type="match status" value="1"/>
</dbReference>